<dbReference type="InterPro" id="IPR006115">
    <property type="entry name" value="6PGDH_NADP-bd"/>
</dbReference>
<evidence type="ECO:0000256" key="3">
    <source>
        <dbReference type="PIRSR" id="PIRSR000103-1"/>
    </source>
</evidence>
<dbReference type="InterPro" id="IPR013328">
    <property type="entry name" value="6PGD_dom2"/>
</dbReference>
<accession>A0A095VDY9</accession>
<protein>
    <submittedName>
        <fullName evidence="6">6-phosphogluconate dehydrogenase</fullName>
    </submittedName>
</protein>
<evidence type="ECO:0000256" key="1">
    <source>
        <dbReference type="ARBA" id="ARBA00023002"/>
    </source>
</evidence>
<dbReference type="InterPro" id="IPR015815">
    <property type="entry name" value="HIBADH-related"/>
</dbReference>
<dbReference type="OrthoDB" id="9786703at2"/>
<dbReference type="Pfam" id="PF14833">
    <property type="entry name" value="NAD_binding_11"/>
    <property type="match status" value="1"/>
</dbReference>
<dbReference type="PIRSF" id="PIRSF000103">
    <property type="entry name" value="HIBADH"/>
    <property type="match status" value="1"/>
</dbReference>
<feature type="domain" description="6-phosphogluconate dehydrogenase NADP-binding" evidence="4">
    <location>
        <begin position="6"/>
        <end position="164"/>
    </location>
</feature>
<dbReference type="PANTHER" id="PTHR43580">
    <property type="entry name" value="OXIDOREDUCTASE GLYR1-RELATED"/>
    <property type="match status" value="1"/>
</dbReference>
<dbReference type="PANTHER" id="PTHR43580:SF2">
    <property type="entry name" value="CYTOKINE-LIKE NUCLEAR FACTOR N-PAC"/>
    <property type="match status" value="1"/>
</dbReference>
<evidence type="ECO:0000259" key="5">
    <source>
        <dbReference type="Pfam" id="PF14833"/>
    </source>
</evidence>
<dbReference type="STRING" id="642227.HA49_11875"/>
<name>A0A095VDY9_9GAMM</name>
<dbReference type="InterPro" id="IPR051265">
    <property type="entry name" value="HIBADH-related_NP60_sf"/>
</dbReference>
<dbReference type="GO" id="GO:0051287">
    <property type="term" value="F:NAD binding"/>
    <property type="evidence" value="ECO:0007669"/>
    <property type="project" value="InterPro"/>
</dbReference>
<dbReference type="Pfam" id="PF03446">
    <property type="entry name" value="NAD_binding_2"/>
    <property type="match status" value="1"/>
</dbReference>
<dbReference type="Proteomes" id="UP000029577">
    <property type="component" value="Unassembled WGS sequence"/>
</dbReference>
<evidence type="ECO:0000313" key="7">
    <source>
        <dbReference type="Proteomes" id="UP000029577"/>
    </source>
</evidence>
<dbReference type="RefSeq" id="WP_038020577.1">
    <property type="nucleotide sequence ID" value="NZ_JPKR02000003.1"/>
</dbReference>
<dbReference type="InterPro" id="IPR029154">
    <property type="entry name" value="HIBADH-like_NADP-bd"/>
</dbReference>
<evidence type="ECO:0000259" key="4">
    <source>
        <dbReference type="Pfam" id="PF03446"/>
    </source>
</evidence>
<gene>
    <name evidence="6" type="ORF">HA49_11875</name>
</gene>
<proteinExistence type="predicted"/>
<feature type="active site" evidence="3">
    <location>
        <position position="173"/>
    </location>
</feature>
<organism evidence="6 7">
    <name type="scientific">Tatumella morbirosei</name>
    <dbReference type="NCBI Taxonomy" id="642227"/>
    <lineage>
        <taxon>Bacteria</taxon>
        <taxon>Pseudomonadati</taxon>
        <taxon>Pseudomonadota</taxon>
        <taxon>Gammaproteobacteria</taxon>
        <taxon>Enterobacterales</taxon>
        <taxon>Erwiniaceae</taxon>
        <taxon>Tatumella</taxon>
    </lineage>
</organism>
<dbReference type="EMBL" id="JPKR02000003">
    <property type="protein sequence ID" value="KGD72910.1"/>
    <property type="molecule type" value="Genomic_DNA"/>
</dbReference>
<dbReference type="InterPro" id="IPR008927">
    <property type="entry name" value="6-PGluconate_DH-like_C_sf"/>
</dbReference>
<sequence length="290" mass="30574">MSQQPKVSVLGLGAMGHAFAANLLKKGFTVHGWNRSPGKGDDLLASGLIQAETVSEAVSDSEVVITMLSDGETTLAVVKQAAAALPAEAILCQMGTLGVEATRQIQEYLAEHRPDVLLLDAPVSGTKAPAENAQITIFASGDRSRAAAAETVFAAISKGTLWLGDTGAGAKMKLVVNSWLIGLMQSLAESELLAESFGFTPDDLWQALEGGPLAPGYAKVKLQMISSGDFTPQMQLIWALKDARLAVEAGNAQQLPALKNITELWQQAVDDGFGEQDLAVISQFLANRSK</sequence>
<dbReference type="Gene3D" id="1.10.1040.10">
    <property type="entry name" value="N-(1-d-carboxylethyl)-l-norvaline Dehydrogenase, domain 2"/>
    <property type="match status" value="1"/>
</dbReference>
<dbReference type="InterPro" id="IPR036291">
    <property type="entry name" value="NAD(P)-bd_dom_sf"/>
</dbReference>
<dbReference type="Gene3D" id="3.40.50.720">
    <property type="entry name" value="NAD(P)-binding Rossmann-like Domain"/>
    <property type="match status" value="1"/>
</dbReference>
<dbReference type="SUPFAM" id="SSF48179">
    <property type="entry name" value="6-phosphogluconate dehydrogenase C-terminal domain-like"/>
    <property type="match status" value="1"/>
</dbReference>
<comment type="caution">
    <text evidence="6">The sequence shown here is derived from an EMBL/GenBank/DDBJ whole genome shotgun (WGS) entry which is preliminary data.</text>
</comment>
<dbReference type="GO" id="GO:0050661">
    <property type="term" value="F:NADP binding"/>
    <property type="evidence" value="ECO:0007669"/>
    <property type="project" value="InterPro"/>
</dbReference>
<evidence type="ECO:0000256" key="2">
    <source>
        <dbReference type="ARBA" id="ARBA00023027"/>
    </source>
</evidence>
<dbReference type="SUPFAM" id="SSF51735">
    <property type="entry name" value="NAD(P)-binding Rossmann-fold domains"/>
    <property type="match status" value="1"/>
</dbReference>
<feature type="domain" description="3-hydroxyisobutyrate dehydrogenase-like NAD-binding" evidence="5">
    <location>
        <begin position="167"/>
        <end position="281"/>
    </location>
</feature>
<keyword evidence="1" id="KW-0560">Oxidoreductase</keyword>
<keyword evidence="7" id="KW-1185">Reference proteome</keyword>
<evidence type="ECO:0000313" key="6">
    <source>
        <dbReference type="EMBL" id="KGD72910.1"/>
    </source>
</evidence>
<dbReference type="AlphaFoldDB" id="A0A095VDY9"/>
<dbReference type="GO" id="GO:0016616">
    <property type="term" value="F:oxidoreductase activity, acting on the CH-OH group of donors, NAD or NADP as acceptor"/>
    <property type="evidence" value="ECO:0007669"/>
    <property type="project" value="UniProtKB-ARBA"/>
</dbReference>
<reference evidence="6" key="1">
    <citation type="submission" date="2014-12" db="EMBL/GenBank/DDBJ databases">
        <title>The draft genome of the Tatumella morbirosei type strain, LMG23360T isolated from pineapple rot.</title>
        <authorList>
            <person name="Smits T.H."/>
            <person name="Palmer M."/>
            <person name="Venter S.N."/>
            <person name="Duffy B."/>
            <person name="Steenkamp E.T."/>
            <person name="Chan W.Y."/>
            <person name="Coutinho T.A."/>
            <person name="Coetzee M.P."/>
            <person name="De Maayer P."/>
        </authorList>
    </citation>
    <scope>NUCLEOTIDE SEQUENCE [LARGE SCALE GENOMIC DNA]</scope>
    <source>
        <strain evidence="6">LMG 23360</strain>
    </source>
</reference>
<dbReference type="eggNOG" id="COG2084">
    <property type="taxonomic scope" value="Bacteria"/>
</dbReference>
<keyword evidence="2" id="KW-0520">NAD</keyword>